<protein>
    <submittedName>
        <fullName evidence="1">Uncharacterized protein</fullName>
    </submittedName>
</protein>
<dbReference type="AlphaFoldDB" id="A0A0D9X697"/>
<dbReference type="HOGENOM" id="CLU_1799235_0_0_1"/>
<accession>A0A0D9X697</accession>
<dbReference type="EnsemblPlants" id="LPERR08G07950.1">
    <property type="protein sequence ID" value="LPERR08G07950.1"/>
    <property type="gene ID" value="LPERR08G07950"/>
</dbReference>
<dbReference type="Gramene" id="LPERR08G07950.1">
    <property type="protein sequence ID" value="LPERR08G07950.1"/>
    <property type="gene ID" value="LPERR08G07950"/>
</dbReference>
<organism evidence="1 2">
    <name type="scientific">Leersia perrieri</name>
    <dbReference type="NCBI Taxonomy" id="77586"/>
    <lineage>
        <taxon>Eukaryota</taxon>
        <taxon>Viridiplantae</taxon>
        <taxon>Streptophyta</taxon>
        <taxon>Embryophyta</taxon>
        <taxon>Tracheophyta</taxon>
        <taxon>Spermatophyta</taxon>
        <taxon>Magnoliopsida</taxon>
        <taxon>Liliopsida</taxon>
        <taxon>Poales</taxon>
        <taxon>Poaceae</taxon>
        <taxon>BOP clade</taxon>
        <taxon>Oryzoideae</taxon>
        <taxon>Oryzeae</taxon>
        <taxon>Oryzinae</taxon>
        <taxon>Leersia</taxon>
    </lineage>
</organism>
<reference evidence="1" key="3">
    <citation type="submission" date="2015-04" db="UniProtKB">
        <authorList>
            <consortium name="EnsemblPlants"/>
        </authorList>
    </citation>
    <scope>IDENTIFICATION</scope>
</reference>
<reference evidence="2" key="2">
    <citation type="submission" date="2013-12" db="EMBL/GenBank/DDBJ databases">
        <authorList>
            <person name="Yu Y."/>
            <person name="Lee S."/>
            <person name="de Baynast K."/>
            <person name="Wissotski M."/>
            <person name="Liu L."/>
            <person name="Talag J."/>
            <person name="Goicoechea J."/>
            <person name="Angelova A."/>
            <person name="Jetty R."/>
            <person name="Kudrna D."/>
            <person name="Golser W."/>
            <person name="Rivera L."/>
            <person name="Zhang J."/>
            <person name="Wing R."/>
        </authorList>
    </citation>
    <scope>NUCLEOTIDE SEQUENCE</scope>
</reference>
<keyword evidence="2" id="KW-1185">Reference proteome</keyword>
<sequence length="144" mass="16607">MTFSGGKFVVHFKAVEARFLRASFSAFVDVMDIDRPRRFSLGVFGSWDREGWDTMDLFSRVLGFEIGGLDWFRKGNVPLRFVTRSSELMVSARTHARSPECRRRRFSARHPWSSSSFSTRQHRRNPLPTTIAIVTELFHPIPAA</sequence>
<proteinExistence type="predicted"/>
<name>A0A0D9X697_9ORYZ</name>
<dbReference type="Proteomes" id="UP000032180">
    <property type="component" value="Chromosome 8"/>
</dbReference>
<evidence type="ECO:0000313" key="2">
    <source>
        <dbReference type="Proteomes" id="UP000032180"/>
    </source>
</evidence>
<reference evidence="1 2" key="1">
    <citation type="submission" date="2012-08" db="EMBL/GenBank/DDBJ databases">
        <title>Oryza genome evolution.</title>
        <authorList>
            <person name="Wing R.A."/>
        </authorList>
    </citation>
    <scope>NUCLEOTIDE SEQUENCE</scope>
</reference>
<evidence type="ECO:0000313" key="1">
    <source>
        <dbReference type="EnsemblPlants" id="LPERR08G07950.1"/>
    </source>
</evidence>